<feature type="signal peptide" evidence="1">
    <location>
        <begin position="1"/>
        <end position="34"/>
    </location>
</feature>
<accession>A0A7Y0E003</accession>
<dbReference type="SUPFAM" id="SSF53850">
    <property type="entry name" value="Periplasmic binding protein-like II"/>
    <property type="match status" value="1"/>
</dbReference>
<dbReference type="Pfam" id="PF16868">
    <property type="entry name" value="NMT1_3"/>
    <property type="match status" value="1"/>
</dbReference>
<dbReference type="PANTHER" id="PTHR42941:SF1">
    <property type="entry name" value="SLL1037 PROTEIN"/>
    <property type="match status" value="1"/>
</dbReference>
<evidence type="ECO:0000313" key="2">
    <source>
        <dbReference type="EMBL" id="NMM44699.1"/>
    </source>
</evidence>
<organism evidence="2 3">
    <name type="scientific">Pacificispira spongiicola</name>
    <dbReference type="NCBI Taxonomy" id="2729598"/>
    <lineage>
        <taxon>Bacteria</taxon>
        <taxon>Pseudomonadati</taxon>
        <taxon>Pseudomonadota</taxon>
        <taxon>Alphaproteobacteria</taxon>
        <taxon>Rhodospirillales</taxon>
        <taxon>Rhodospirillaceae</taxon>
        <taxon>Pacificispira</taxon>
    </lineage>
</organism>
<name>A0A7Y0E003_9PROT</name>
<comment type="caution">
    <text evidence="2">The sequence shown here is derived from an EMBL/GenBank/DDBJ whole genome shotgun (WGS) entry which is preliminary data.</text>
</comment>
<dbReference type="PANTHER" id="PTHR42941">
    <property type="entry name" value="SLL1037 PROTEIN"/>
    <property type="match status" value="1"/>
</dbReference>
<keyword evidence="3" id="KW-1185">Reference proteome</keyword>
<dbReference type="InterPro" id="IPR011852">
    <property type="entry name" value="TRAP_TAXI"/>
</dbReference>
<dbReference type="Gene3D" id="3.40.190.10">
    <property type="entry name" value="Periplasmic binding protein-like II"/>
    <property type="match status" value="2"/>
</dbReference>
<proteinExistence type="predicted"/>
<keyword evidence="1" id="KW-0732">Signal</keyword>
<reference evidence="2 3" key="1">
    <citation type="submission" date="2020-04" db="EMBL/GenBank/DDBJ databases">
        <title>Rhodospirillaceae bacterium KN72 isolated from deep sea.</title>
        <authorList>
            <person name="Zhang D.-C."/>
        </authorList>
    </citation>
    <scope>NUCLEOTIDE SEQUENCE [LARGE SCALE GENOMIC DNA]</scope>
    <source>
        <strain evidence="2 3">KN72</strain>
    </source>
</reference>
<feature type="chain" id="PRO_5030832897" evidence="1">
    <location>
        <begin position="35"/>
        <end position="340"/>
    </location>
</feature>
<gene>
    <name evidence="2" type="ORF">HH303_09415</name>
</gene>
<sequence length="340" mass="35131">MSFGKNAWFGRMAGGLAAAAFGLGLLTMTSPASAQSASTSLDLSIPGEDTDRVLIGGGLPFGLYFPLAGTLCRLMETESVPRSCAVASLSDSAAAIAALQEGRMPFAIVQSDWLYHAVQGSSRYRDVGPAEELRSVAAFYTEAFTVFVKATGPVSRLSDLDGKRASLGTPGSYRGILADAALDVAGLDRDDLSEVSGEPVVAAIDRLCDGQTDAVVVMAVHPADLLTAAGRRCGITPLSFSDDEVSDLLGVLQGYSEVTIPAKTYPGQSVSVRTVGLRPVLTTTVDADPALVADLTTALTRGLARLNASHPAFATIKVEDLASATLFAPLHPAAAQALGQ</sequence>
<dbReference type="AlphaFoldDB" id="A0A7Y0E003"/>
<dbReference type="NCBIfam" id="TIGR02122">
    <property type="entry name" value="TRAP_TAXI"/>
    <property type="match status" value="1"/>
</dbReference>
<dbReference type="RefSeq" id="WP_169625042.1">
    <property type="nucleotide sequence ID" value="NZ_JABBNT010000002.1"/>
</dbReference>
<evidence type="ECO:0000256" key="1">
    <source>
        <dbReference type="SAM" id="SignalP"/>
    </source>
</evidence>
<protein>
    <submittedName>
        <fullName evidence="2">TAXI family TRAP transporter solute-binding subunit</fullName>
    </submittedName>
</protein>
<dbReference type="Proteomes" id="UP000539372">
    <property type="component" value="Unassembled WGS sequence"/>
</dbReference>
<evidence type="ECO:0000313" key="3">
    <source>
        <dbReference type="Proteomes" id="UP000539372"/>
    </source>
</evidence>
<dbReference type="EMBL" id="JABBNT010000002">
    <property type="protein sequence ID" value="NMM44699.1"/>
    <property type="molecule type" value="Genomic_DNA"/>
</dbReference>